<proteinExistence type="predicted"/>
<protein>
    <recommendedName>
        <fullName evidence="2">HNH nuclease domain-containing protein</fullName>
    </recommendedName>
</protein>
<evidence type="ECO:0000256" key="1">
    <source>
        <dbReference type="SAM" id="MobiDB-lite"/>
    </source>
</evidence>
<evidence type="ECO:0000313" key="3">
    <source>
        <dbReference type="EMBL" id="SCX27167.1"/>
    </source>
</evidence>
<dbReference type="RefSeq" id="WP_077120710.1">
    <property type="nucleotide sequence ID" value="NZ_FMUE01000007.1"/>
</dbReference>
<dbReference type="SMART" id="SM00507">
    <property type="entry name" value="HNHc"/>
    <property type="match status" value="1"/>
</dbReference>
<sequence>MPYSAPSIRMCGCVLASGQRCEHAVQRDRERKARFDQQRPTARQRGYDGKWEAARKGFLAKHPSCARCGQPATIVHHSTPHRGDKAIFWDRSKWVPVCQPCHDGPLQSMEKRHQ</sequence>
<dbReference type="Proteomes" id="UP000187891">
    <property type="component" value="Unassembled WGS sequence"/>
</dbReference>
<feature type="region of interest" description="Disordered" evidence="1">
    <location>
        <begin position="28"/>
        <end position="48"/>
    </location>
</feature>
<gene>
    <name evidence="3" type="ORF">DSM25559_2956</name>
</gene>
<reference evidence="4" key="1">
    <citation type="submission" date="2016-10" db="EMBL/GenBank/DDBJ databases">
        <authorList>
            <person name="Wibberg D."/>
        </authorList>
    </citation>
    <scope>NUCLEOTIDE SEQUENCE [LARGE SCALE GENOMIC DNA]</scope>
</reference>
<dbReference type="AlphaFoldDB" id="A0A1R3TTK8"/>
<evidence type="ECO:0000259" key="2">
    <source>
        <dbReference type="SMART" id="SM00507"/>
    </source>
</evidence>
<dbReference type="EMBL" id="FMUE01000007">
    <property type="protein sequence ID" value="SCX27167.1"/>
    <property type="molecule type" value="Genomic_DNA"/>
</dbReference>
<feature type="compositionally biased region" description="Basic and acidic residues" evidence="1">
    <location>
        <begin position="28"/>
        <end position="37"/>
    </location>
</feature>
<dbReference type="CDD" id="cd00085">
    <property type="entry name" value="HNHc"/>
    <property type="match status" value="1"/>
</dbReference>
<name>A0A1R3TTK8_9HYPH</name>
<organism evidence="3 4">
    <name type="scientific">Agrobacterium rosae</name>
    <dbReference type="NCBI Taxonomy" id="1972867"/>
    <lineage>
        <taxon>Bacteria</taxon>
        <taxon>Pseudomonadati</taxon>
        <taxon>Pseudomonadota</taxon>
        <taxon>Alphaproteobacteria</taxon>
        <taxon>Hyphomicrobiales</taxon>
        <taxon>Rhizobiaceae</taxon>
        <taxon>Rhizobium/Agrobacterium group</taxon>
        <taxon>Agrobacterium</taxon>
    </lineage>
</organism>
<evidence type="ECO:0000313" key="4">
    <source>
        <dbReference type="Proteomes" id="UP000187891"/>
    </source>
</evidence>
<accession>A0A1R3TTK8</accession>
<dbReference type="STRING" id="1907666.DSM25559_2956"/>
<feature type="domain" description="HNH nuclease" evidence="2">
    <location>
        <begin position="53"/>
        <end position="103"/>
    </location>
</feature>
<dbReference type="InterPro" id="IPR003615">
    <property type="entry name" value="HNH_nuc"/>
</dbReference>